<evidence type="ECO:0000313" key="2">
    <source>
        <dbReference type="Proteomes" id="UP000652231"/>
    </source>
</evidence>
<comment type="caution">
    <text evidence="1">The sequence shown here is derived from an EMBL/GenBank/DDBJ whole genome shotgun (WGS) entry which is preliminary data.</text>
</comment>
<gene>
    <name evidence="1" type="ORF">GCM10011312_22780</name>
</gene>
<dbReference type="GO" id="GO:0003723">
    <property type="term" value="F:RNA binding"/>
    <property type="evidence" value="ECO:0007669"/>
    <property type="project" value="InterPro"/>
</dbReference>
<name>A0A8J2VBD0_9FLAO</name>
<reference evidence="1" key="2">
    <citation type="submission" date="2020-09" db="EMBL/GenBank/DDBJ databases">
        <authorList>
            <person name="Sun Q."/>
            <person name="Zhou Y."/>
        </authorList>
    </citation>
    <scope>NUCLEOTIDE SEQUENCE</scope>
    <source>
        <strain evidence="1">CGMCC 1.12924</strain>
    </source>
</reference>
<dbReference type="EMBL" id="BMGK01000010">
    <property type="protein sequence ID" value="GGD98699.1"/>
    <property type="molecule type" value="Genomic_DNA"/>
</dbReference>
<dbReference type="GO" id="GO:0004519">
    <property type="term" value="F:endonuclease activity"/>
    <property type="evidence" value="ECO:0007669"/>
    <property type="project" value="InterPro"/>
</dbReference>
<dbReference type="Pfam" id="PF09907">
    <property type="entry name" value="HigB_toxin"/>
    <property type="match status" value="1"/>
</dbReference>
<keyword evidence="2" id="KW-1185">Reference proteome</keyword>
<evidence type="ECO:0008006" key="3">
    <source>
        <dbReference type="Google" id="ProtNLM"/>
    </source>
</evidence>
<protein>
    <recommendedName>
        <fullName evidence="3">mRNA interferase HigB</fullName>
    </recommendedName>
</protein>
<sequence>MCFLSILVLKPRNTCYTNTLAQAEKKRNNYHIGNYFIMFATNNYNVRVIAKRTLRDFWEKHVDCEQQLKSWYRETEKLEWKNVNDLKNEYPSASILKDNRIVYNIKGNNYRLIVKFNFEYGICWIRFIGTHAEYDKIDANNI</sequence>
<evidence type="ECO:0000313" key="1">
    <source>
        <dbReference type="EMBL" id="GGD98699.1"/>
    </source>
</evidence>
<accession>A0A8J2VBD0</accession>
<reference evidence="1" key="1">
    <citation type="journal article" date="2014" name="Int. J. Syst. Evol. Microbiol.">
        <title>Complete genome sequence of Corynebacterium casei LMG S-19264T (=DSM 44701T), isolated from a smear-ripened cheese.</title>
        <authorList>
            <consortium name="US DOE Joint Genome Institute (JGI-PGF)"/>
            <person name="Walter F."/>
            <person name="Albersmeier A."/>
            <person name="Kalinowski J."/>
            <person name="Ruckert C."/>
        </authorList>
    </citation>
    <scope>NUCLEOTIDE SEQUENCE</scope>
    <source>
        <strain evidence="1">CGMCC 1.12924</strain>
    </source>
</reference>
<dbReference type="GO" id="GO:0110001">
    <property type="term" value="C:toxin-antitoxin complex"/>
    <property type="evidence" value="ECO:0007669"/>
    <property type="project" value="InterPro"/>
</dbReference>
<proteinExistence type="predicted"/>
<dbReference type="AlphaFoldDB" id="A0A8J2VBD0"/>
<dbReference type="Proteomes" id="UP000652231">
    <property type="component" value="Unassembled WGS sequence"/>
</dbReference>
<dbReference type="InterPro" id="IPR018669">
    <property type="entry name" value="Toxin_HigB"/>
</dbReference>
<organism evidence="1 2">
    <name type="scientific">Planktosalinus lacus</name>
    <dbReference type="NCBI Taxonomy" id="1526573"/>
    <lineage>
        <taxon>Bacteria</taxon>
        <taxon>Pseudomonadati</taxon>
        <taxon>Bacteroidota</taxon>
        <taxon>Flavobacteriia</taxon>
        <taxon>Flavobacteriales</taxon>
        <taxon>Flavobacteriaceae</taxon>
        <taxon>Planktosalinus</taxon>
    </lineage>
</organism>